<dbReference type="UniPathway" id="UPA00070">
    <property type="reaction ID" value="UER00116"/>
</dbReference>
<evidence type="ECO:0000256" key="1">
    <source>
        <dbReference type="ARBA" id="ARBA00004852"/>
    </source>
</evidence>
<dbReference type="SUPFAM" id="SSF53671">
    <property type="entry name" value="Aspartate/ornithine carbamoyltransferase"/>
    <property type="match status" value="1"/>
</dbReference>
<dbReference type="NCBIfam" id="TIGR00670">
    <property type="entry name" value="asp_carb_tr"/>
    <property type="match status" value="1"/>
</dbReference>
<dbReference type="RefSeq" id="WP_150439590.1">
    <property type="nucleotide sequence ID" value="NZ_VYKL01000015.1"/>
</dbReference>
<dbReference type="GO" id="GO:0016597">
    <property type="term" value="F:amino acid binding"/>
    <property type="evidence" value="ECO:0007669"/>
    <property type="project" value="InterPro"/>
</dbReference>
<dbReference type="InterPro" id="IPR036901">
    <property type="entry name" value="Asp/Orn_carbamoylTrfase_sf"/>
</dbReference>
<feature type="binding site" evidence="7">
    <location>
        <position position="127"/>
    </location>
    <ligand>
        <name>carbamoyl phosphate</name>
        <dbReference type="ChEBI" id="CHEBI:58228"/>
    </ligand>
</feature>
<dbReference type="GO" id="GO:0004070">
    <property type="term" value="F:aspartate carbamoyltransferase activity"/>
    <property type="evidence" value="ECO:0007669"/>
    <property type="project" value="UniProtKB-UniRule"/>
</dbReference>
<dbReference type="InterPro" id="IPR002082">
    <property type="entry name" value="Asp_carbamoyltransf"/>
</dbReference>
<evidence type="ECO:0000256" key="4">
    <source>
        <dbReference type="ARBA" id="ARBA00022975"/>
    </source>
</evidence>
<feature type="binding site" evidence="7">
    <location>
        <position position="49"/>
    </location>
    <ligand>
        <name>carbamoyl phosphate</name>
        <dbReference type="ChEBI" id="CHEBI:58228"/>
    </ligand>
</feature>
<comment type="pathway">
    <text evidence="1 7">Pyrimidine metabolism; UMP biosynthesis via de novo pathway; (S)-dihydroorotate from bicarbonate: step 2/3.</text>
</comment>
<dbReference type="PRINTS" id="PR00100">
    <property type="entry name" value="AOTCASE"/>
</dbReference>
<dbReference type="GO" id="GO:0044205">
    <property type="term" value="P:'de novo' UMP biosynthetic process"/>
    <property type="evidence" value="ECO:0007669"/>
    <property type="project" value="UniProtKB-UniRule"/>
</dbReference>
<dbReference type="GO" id="GO:0006520">
    <property type="term" value="P:amino acid metabolic process"/>
    <property type="evidence" value="ECO:0007669"/>
    <property type="project" value="InterPro"/>
</dbReference>
<gene>
    <name evidence="7" type="primary">pyrB</name>
    <name evidence="10" type="ORF">F4V44_08645</name>
</gene>
<evidence type="ECO:0000313" key="10">
    <source>
        <dbReference type="EMBL" id="KAA9025939.1"/>
    </source>
</evidence>
<dbReference type="NCBIfam" id="NF002032">
    <property type="entry name" value="PRK00856.1"/>
    <property type="match status" value="1"/>
</dbReference>
<accession>A0A5J5HTT5</accession>
<dbReference type="AlphaFoldDB" id="A0A5J5HTT5"/>
<comment type="similarity">
    <text evidence="2 7">Belongs to the aspartate/ornithine carbamoyltransferase superfamily. ATCase family.</text>
</comment>
<dbReference type="Pfam" id="PF02729">
    <property type="entry name" value="OTCace_N"/>
    <property type="match status" value="1"/>
</dbReference>
<comment type="function">
    <text evidence="5 7">Catalyzes the condensation of carbamoyl phosphate and aspartate to form carbamoyl aspartate and inorganic phosphate, the committed step in the de novo pyrimidine nucleotide biosynthesis pathway.</text>
</comment>
<dbReference type="InterPro" id="IPR006131">
    <property type="entry name" value="Asp_carbamoyltransf_Asp/Orn-bd"/>
</dbReference>
<feature type="binding site" evidence="7">
    <location>
        <position position="99"/>
    </location>
    <ligand>
        <name>carbamoyl phosphate</name>
        <dbReference type="ChEBI" id="CHEBI:58228"/>
    </ligand>
</feature>
<feature type="binding site" evidence="7">
    <location>
        <position position="212"/>
    </location>
    <ligand>
        <name>L-aspartate</name>
        <dbReference type="ChEBI" id="CHEBI:29991"/>
    </ligand>
</feature>
<keyword evidence="4 7" id="KW-0665">Pyrimidine biosynthesis</keyword>
<dbReference type="GO" id="GO:0006207">
    <property type="term" value="P:'de novo' pyrimidine nucleobase biosynthetic process"/>
    <property type="evidence" value="ECO:0007669"/>
    <property type="project" value="InterPro"/>
</dbReference>
<dbReference type="PRINTS" id="PR00101">
    <property type="entry name" value="ATCASE"/>
</dbReference>
<feature type="binding site" evidence="7">
    <location>
        <position position="130"/>
    </location>
    <ligand>
        <name>carbamoyl phosphate</name>
        <dbReference type="ChEBI" id="CHEBI:58228"/>
    </ligand>
</feature>
<evidence type="ECO:0000259" key="9">
    <source>
        <dbReference type="Pfam" id="PF02729"/>
    </source>
</evidence>
<evidence type="ECO:0000256" key="5">
    <source>
        <dbReference type="ARBA" id="ARBA00043884"/>
    </source>
</evidence>
<reference evidence="10 11" key="1">
    <citation type="submission" date="2019-09" db="EMBL/GenBank/DDBJ databases">
        <title>Whole genome sequences of isolates from the Mars Exploration Rovers.</title>
        <authorList>
            <person name="Seuylemezian A."/>
            <person name="Vaishampayan P."/>
        </authorList>
    </citation>
    <scope>NUCLEOTIDE SEQUENCE [LARGE SCALE GENOMIC DNA]</scope>
    <source>
        <strain evidence="10 11">MER_TA_151</strain>
    </source>
</reference>
<dbReference type="OrthoDB" id="9774690at2"/>
<keyword evidence="11" id="KW-1185">Reference proteome</keyword>
<organism evidence="10 11">
    <name type="scientific">Niallia endozanthoxylica</name>
    <dbReference type="NCBI Taxonomy" id="2036016"/>
    <lineage>
        <taxon>Bacteria</taxon>
        <taxon>Bacillati</taxon>
        <taxon>Bacillota</taxon>
        <taxon>Bacilli</taxon>
        <taxon>Bacillales</taxon>
        <taxon>Bacillaceae</taxon>
        <taxon>Niallia</taxon>
    </lineage>
</organism>
<dbReference type="HAMAP" id="MF_00001">
    <property type="entry name" value="Asp_carb_tr"/>
    <property type="match status" value="1"/>
</dbReference>
<evidence type="ECO:0000256" key="7">
    <source>
        <dbReference type="HAMAP-Rule" id="MF_00001"/>
    </source>
</evidence>
<feature type="binding site" evidence="7">
    <location>
        <position position="77"/>
    </location>
    <ligand>
        <name>L-aspartate</name>
        <dbReference type="ChEBI" id="CHEBI:29991"/>
    </ligand>
</feature>
<dbReference type="EMBL" id="VYKL01000015">
    <property type="protein sequence ID" value="KAA9025939.1"/>
    <property type="molecule type" value="Genomic_DNA"/>
</dbReference>
<comment type="caution">
    <text evidence="10">The sequence shown here is derived from an EMBL/GenBank/DDBJ whole genome shotgun (WGS) entry which is preliminary data.</text>
</comment>
<dbReference type="FunFam" id="3.40.50.1370:FF:000011">
    <property type="entry name" value="Aspartate carbamoyltransferase"/>
    <property type="match status" value="1"/>
</dbReference>
<dbReference type="GO" id="GO:0005829">
    <property type="term" value="C:cytosol"/>
    <property type="evidence" value="ECO:0007669"/>
    <property type="project" value="TreeGrafter"/>
</dbReference>
<feature type="domain" description="Aspartate/ornithine carbamoyltransferase carbamoyl-P binding" evidence="9">
    <location>
        <begin position="3"/>
        <end position="140"/>
    </location>
</feature>
<dbReference type="Proteomes" id="UP000326671">
    <property type="component" value="Unassembled WGS sequence"/>
</dbReference>
<evidence type="ECO:0000256" key="3">
    <source>
        <dbReference type="ARBA" id="ARBA00022679"/>
    </source>
</evidence>
<dbReference type="Pfam" id="PF00185">
    <property type="entry name" value="OTCace"/>
    <property type="match status" value="1"/>
</dbReference>
<keyword evidence="3 7" id="KW-0808">Transferase</keyword>
<dbReference type="InterPro" id="IPR006130">
    <property type="entry name" value="Asp/Orn_carbamoylTrfase"/>
</dbReference>
<feature type="binding site" evidence="7">
    <location>
        <position position="160"/>
    </location>
    <ligand>
        <name>L-aspartate</name>
        <dbReference type="ChEBI" id="CHEBI:29991"/>
    </ligand>
</feature>
<sequence length="311" mass="34814">MNHLISTASLSVEEIKKILSQARSFLEGEQWKPTEQQFIANLFFEPSTRTKSSFEVAERKLGLEVIPFDAGSSSVLKGETLYDTVRTLESIGVNAVVIRHDKDQYFDELIGRVGIPVINAGDGCGHHPTQSLLDLLTIQQEYGDFKGLKVAIIGDVRHSRVARSNADALTRLGAKVVFSGPKEWFDEEFLENGGYEDVDTAIETSDVVMLLRIQHERHDGSDTGVSENYHQQFGLTIEREKKMKPGSIIMHPAPVNRNVEIADELVECSRSRIFTQMKNGVFVRMAVIKRALDKQGGMQSVNTHQKWTIAN</sequence>
<dbReference type="PANTHER" id="PTHR45753:SF6">
    <property type="entry name" value="ASPARTATE CARBAMOYLTRANSFERASE"/>
    <property type="match status" value="1"/>
</dbReference>
<protein>
    <recommendedName>
        <fullName evidence="7">Aspartate carbamoyltransferase</fullName>
        <ecNumber evidence="7">2.1.3.2</ecNumber>
    </recommendedName>
    <alternativeName>
        <fullName evidence="7">Aspartate transcarbamylase</fullName>
        <shortName evidence="7">ATCase</shortName>
    </alternativeName>
</protein>
<dbReference type="InterPro" id="IPR006132">
    <property type="entry name" value="Asp/Orn_carbamoyltranf_P-bd"/>
</dbReference>
<comment type="catalytic activity">
    <reaction evidence="6 7">
        <text>carbamoyl phosphate + L-aspartate = N-carbamoyl-L-aspartate + phosphate + H(+)</text>
        <dbReference type="Rhea" id="RHEA:20013"/>
        <dbReference type="ChEBI" id="CHEBI:15378"/>
        <dbReference type="ChEBI" id="CHEBI:29991"/>
        <dbReference type="ChEBI" id="CHEBI:32814"/>
        <dbReference type="ChEBI" id="CHEBI:43474"/>
        <dbReference type="ChEBI" id="CHEBI:58228"/>
        <dbReference type="EC" id="2.1.3.2"/>
    </reaction>
</comment>
<proteinExistence type="inferred from homology"/>
<evidence type="ECO:0000313" key="11">
    <source>
        <dbReference type="Proteomes" id="UP000326671"/>
    </source>
</evidence>
<dbReference type="Gene3D" id="3.40.50.1370">
    <property type="entry name" value="Aspartate/ornithine carbamoyltransferase"/>
    <property type="match status" value="2"/>
</dbReference>
<evidence type="ECO:0000256" key="6">
    <source>
        <dbReference type="ARBA" id="ARBA00048859"/>
    </source>
</evidence>
<feature type="domain" description="Aspartate/ornithine carbamoyltransferase Asp/Orn-binding" evidence="8">
    <location>
        <begin position="146"/>
        <end position="288"/>
    </location>
</feature>
<name>A0A5J5HTT5_9BACI</name>
<dbReference type="PANTHER" id="PTHR45753">
    <property type="entry name" value="ORNITHINE CARBAMOYLTRANSFERASE, MITOCHONDRIAL"/>
    <property type="match status" value="1"/>
</dbReference>
<evidence type="ECO:0000259" key="8">
    <source>
        <dbReference type="Pfam" id="PF00185"/>
    </source>
</evidence>
<evidence type="ECO:0000256" key="2">
    <source>
        <dbReference type="ARBA" id="ARBA00008896"/>
    </source>
</evidence>
<feature type="binding site" evidence="7">
    <location>
        <position position="50"/>
    </location>
    <ligand>
        <name>carbamoyl phosphate</name>
        <dbReference type="ChEBI" id="CHEBI:58228"/>
    </ligand>
</feature>
<dbReference type="EC" id="2.1.3.2" evidence="7"/>
<dbReference type="PROSITE" id="PS00097">
    <property type="entry name" value="CARBAMOYLTRANSFERASE"/>
    <property type="match status" value="1"/>
</dbReference>
<comment type="subunit">
    <text evidence="7">Heterododecamer (2C3:3R2) of six catalytic PyrB chains organized as two trimers (C3), and six regulatory PyrI chains organized as three dimers (R2).</text>
</comment>
<feature type="binding site" evidence="7">
    <location>
        <position position="253"/>
    </location>
    <ligand>
        <name>carbamoyl phosphate</name>
        <dbReference type="ChEBI" id="CHEBI:58228"/>
    </ligand>
</feature>
<feature type="binding site" evidence="7">
    <location>
        <position position="254"/>
    </location>
    <ligand>
        <name>carbamoyl phosphate</name>
        <dbReference type="ChEBI" id="CHEBI:58228"/>
    </ligand>
</feature>